<reference evidence="2" key="1">
    <citation type="submission" date="2020-12" db="EMBL/GenBank/DDBJ databases">
        <title>Enhanced detection system for hospital associated transmission using whole genome sequencing surveillance.</title>
        <authorList>
            <person name="Harrison L.H."/>
            <person name="Van Tyne D."/>
            <person name="Marsh J.W."/>
            <person name="Griffith M.P."/>
            <person name="Snyder D.J."/>
            <person name="Cooper V.S."/>
            <person name="Mustapha M."/>
        </authorList>
    </citation>
    <scope>NUCLEOTIDE SEQUENCE</scope>
    <source>
        <strain evidence="2">PSB00042</strain>
    </source>
</reference>
<comment type="caution">
    <text evidence="2">The sequence shown here is derived from an EMBL/GenBank/DDBJ whole genome shotgun (WGS) entry which is preliminary data.</text>
</comment>
<evidence type="ECO:0000256" key="1">
    <source>
        <dbReference type="SAM" id="Coils"/>
    </source>
</evidence>
<dbReference type="Proteomes" id="UP000637061">
    <property type="component" value="Unassembled WGS sequence"/>
</dbReference>
<name>A0A8I1EFL7_PSEPU</name>
<protein>
    <submittedName>
        <fullName evidence="2">Uncharacterized protein</fullName>
    </submittedName>
</protein>
<dbReference type="RefSeq" id="WP_198747200.1">
    <property type="nucleotide sequence ID" value="NZ_JAEHTE010000008.1"/>
</dbReference>
<dbReference type="AlphaFoldDB" id="A0A8I1EFL7"/>
<evidence type="ECO:0000313" key="3">
    <source>
        <dbReference type="Proteomes" id="UP000637061"/>
    </source>
</evidence>
<accession>A0A8I1EFL7</accession>
<sequence>MNFNLENYSKKKNVELQLPAWAKSNTTRNLYKKALEMSEEIKQQMLIQKDMPLKARKIVLRTLAALCNVSPSLITSRRQPDLITFINTINAELEDQWNSVKNTRTTSGRKLTKTELKTQFDAMKLEIEYLKNLRIAEAFTLAIRENLAESRSALIIQIQTLEIEISELRDENLNLKKLNRQLLTALNK</sequence>
<dbReference type="EMBL" id="JAEHTE010000008">
    <property type="protein sequence ID" value="MBI6884308.1"/>
    <property type="molecule type" value="Genomic_DNA"/>
</dbReference>
<gene>
    <name evidence="2" type="ORF">JEU22_10330</name>
</gene>
<organism evidence="2 3">
    <name type="scientific">Pseudomonas putida</name>
    <name type="common">Arthrobacter siderocapsulatus</name>
    <dbReference type="NCBI Taxonomy" id="303"/>
    <lineage>
        <taxon>Bacteria</taxon>
        <taxon>Pseudomonadati</taxon>
        <taxon>Pseudomonadota</taxon>
        <taxon>Gammaproteobacteria</taxon>
        <taxon>Pseudomonadales</taxon>
        <taxon>Pseudomonadaceae</taxon>
        <taxon>Pseudomonas</taxon>
    </lineage>
</organism>
<keyword evidence="1" id="KW-0175">Coiled coil</keyword>
<evidence type="ECO:0000313" key="2">
    <source>
        <dbReference type="EMBL" id="MBI6884308.1"/>
    </source>
</evidence>
<feature type="coiled-coil region" evidence="1">
    <location>
        <begin position="144"/>
        <end position="188"/>
    </location>
</feature>
<proteinExistence type="predicted"/>